<evidence type="ECO:0000256" key="1">
    <source>
        <dbReference type="SAM" id="Phobius"/>
    </source>
</evidence>
<dbReference type="Proteomes" id="UP000030675">
    <property type="component" value="Unassembled WGS sequence"/>
</dbReference>
<dbReference type="EMBL" id="DF196821">
    <property type="protein sequence ID" value="GAD31994.1"/>
    <property type="molecule type" value="Genomic_DNA"/>
</dbReference>
<keyword evidence="1" id="KW-0812">Transmembrane</keyword>
<gene>
    <name evidence="2" type="ORF">PLEI_3660</name>
</gene>
<proteinExistence type="predicted"/>
<keyword evidence="1" id="KW-0472">Membrane</keyword>
<evidence type="ECO:0000313" key="2">
    <source>
        <dbReference type="EMBL" id="GAD31994.1"/>
    </source>
</evidence>
<organism evidence="2 3">
    <name type="scientific">Photobacterium leiognathi lrivu.4.1</name>
    <dbReference type="NCBI Taxonomy" id="1248232"/>
    <lineage>
        <taxon>Bacteria</taxon>
        <taxon>Pseudomonadati</taxon>
        <taxon>Pseudomonadota</taxon>
        <taxon>Gammaproteobacteria</taxon>
        <taxon>Vibrionales</taxon>
        <taxon>Vibrionaceae</taxon>
        <taxon>Photobacterium</taxon>
    </lineage>
</organism>
<evidence type="ECO:0000313" key="3">
    <source>
        <dbReference type="Proteomes" id="UP000030675"/>
    </source>
</evidence>
<sequence>MCFDCKNLLFINSGNNRLFWAFVLTLFVSVTFLIGDEPMMPTNIL</sequence>
<dbReference type="HOGENOM" id="CLU_3203271_0_0_6"/>
<accession>V5F921</accession>
<keyword evidence="1" id="KW-1133">Transmembrane helix</keyword>
<reference evidence="3" key="1">
    <citation type="submission" date="2012-12" db="EMBL/GenBank/DDBJ databases">
        <title>Genome Sequence of Photobacterium leiognathi lrivu.4.1.</title>
        <authorList>
            <person name="Urbanczyk H."/>
            <person name="Ogura Y."/>
            <person name="Hayashi T."/>
            <person name="Dunlap P.V."/>
        </authorList>
    </citation>
    <scope>NUCLEOTIDE SEQUENCE [LARGE SCALE GENOMIC DNA]</scope>
    <source>
        <strain evidence="3">lrivu.4.1</strain>
    </source>
</reference>
<name>V5F921_PHOLE</name>
<dbReference type="AlphaFoldDB" id="V5F921"/>
<protein>
    <submittedName>
        <fullName evidence="2">Uncharacterized protein</fullName>
    </submittedName>
</protein>
<feature type="transmembrane region" description="Helical" evidence="1">
    <location>
        <begin position="18"/>
        <end position="35"/>
    </location>
</feature>